<comment type="similarity">
    <text evidence="2">Belongs to the phosphorylase b kinase regulatory chain family.</text>
</comment>
<gene>
    <name evidence="8" type="ORF">NM686_021325</name>
</gene>
<evidence type="ECO:0000256" key="3">
    <source>
        <dbReference type="ARBA" id="ARBA00022600"/>
    </source>
</evidence>
<sequence length="1091" mass="123586">MSAFSSMFKQLFSQNPAPTPESADSSATGRALDDYYRQVQEIILNRQDWVSGLLPASTAITTHGNYTDAWVRDNVYSILAAWGLGQAYRKSGLSPERTYELEQSVVKLMRGLLAAMMRQVDKVERFKHSQDPMDALHAKYDTHSGMVVVGDHEWGHLQLDATSLFLLMLAQMTASGLRIVFTLDEVNFVQNLVYYISRSYRTPDYGIWERGNKMNHGVAELNASSIGMAKAALEAMTGFNLFGKDGGQSSVIHVISDDIARTRIAMESLLPRESMSKEVDAAVLSVTGFPAFAVDDPALREKTQALIVEKLQGRYGCKRFLLDGHQTVLEDHNRLHYEPHELKQFADIECEWPLFFCYLLLNNLFDGNDQGAADYRRKLDALCVQENGQRLLPELYRVPLQAVDAEKAAPHSQARVANENVPLVWAQSLFILGCLLQDGFIDLDDIDPLGRHRAQTVARQASVQIALLAEDEAVQAELRQHGIPSQTRAEIAPIQVREASELAAAYLQVGRNDRMGLTGRPLRQLRILSTSKLYSMAGAPLLFLPQFMSQQGFYLAMDNRLLIQRLRLELSYIAHHWYKPGQPLMVINIKHNLLSGEDRQVLLEFIRQLQSGQLHDVAIRLGLLSDLLDSTLHEQIAYLHDFEFSEIHGHEVERPFADVMPRGEQAGPMLDSYQLTEWEIGADETLIEQLQHNVNLYAQLEALTLLAQRHGLEHDTGLRTDDGRVCRVRDLLEEVYARAGDLHQWQVVRRCAGLLGKYDINLEQAATEILVRQHGLTVGRAYSGKATLRRPTDSWQILDTIRSFNPDDISQQVLIQELILYLGMLIKQKPGLFADMHTVRVGHVLQLIVARQKRLRGCSLDQAFNDILSLPPHQLAQRVQEALEDYSNSEIQLGLMETLHVDGQQQNLGVARFPESMNPKYFGGEEDWYAWREQQGSVGRESEAFYAGVWDLLHHCKGLMIGEKYNGKRRIDSETMLAHMTAGEHGFRLHINHILNKIQAPVYRQLSVEALRALAFIVRNNPDLYIDDTLVTDIVIGHAVRLCWLQQHPEFQDRYEECVSLAWQAFYQLPPHALANGILDALAFLLNHNQR</sequence>
<reference evidence="8" key="1">
    <citation type="submission" date="2022-11" db="EMBL/GenBank/DDBJ databases">
        <title>Methylomonas rapida sp. nov., Carotenoid-Producing Obligate Methanotrophs with High Growth Characteristics and Biotechnological Potential.</title>
        <authorList>
            <person name="Tikhonova E.N."/>
            <person name="Suleimanov R.Z."/>
            <person name="Miroshnikov K."/>
            <person name="Oshkin I.Y."/>
            <person name="Belova S.E."/>
            <person name="Danilova O.V."/>
            <person name="Ashikhmin A."/>
            <person name="Konopkin A."/>
            <person name="But S.Y."/>
            <person name="Khmelenina V.N."/>
            <person name="Kuznetsov N."/>
            <person name="Pimenov N.V."/>
            <person name="Dedysh S.N."/>
        </authorList>
    </citation>
    <scope>NUCLEOTIDE SEQUENCE</scope>
    <source>
        <strain evidence="8">MP1</strain>
    </source>
</reference>
<dbReference type="InterPro" id="IPR008734">
    <property type="entry name" value="PHK_A/B_su"/>
</dbReference>
<dbReference type="Pfam" id="PF00723">
    <property type="entry name" value="Glyco_hydro_15"/>
    <property type="match status" value="1"/>
</dbReference>
<evidence type="ECO:0000313" key="8">
    <source>
        <dbReference type="EMBL" id="WAR44850.1"/>
    </source>
</evidence>
<feature type="domain" description="GH15-like" evidence="6">
    <location>
        <begin position="29"/>
        <end position="842"/>
    </location>
</feature>
<dbReference type="InterPro" id="IPR012341">
    <property type="entry name" value="6hp_glycosidase-like_sf"/>
</dbReference>
<accession>A0ABY7GHX2</accession>
<dbReference type="InterPro" id="IPR045583">
    <property type="entry name" value="KPBA/B_C"/>
</dbReference>
<keyword evidence="5" id="KW-0119">Carbohydrate metabolism</keyword>
<dbReference type="SUPFAM" id="SSF48208">
    <property type="entry name" value="Six-hairpin glycosidases"/>
    <property type="match status" value="1"/>
</dbReference>
<keyword evidence="8" id="KW-0378">Hydrolase</keyword>
<evidence type="ECO:0000259" key="7">
    <source>
        <dbReference type="Pfam" id="PF19292"/>
    </source>
</evidence>
<comment type="pathway">
    <text evidence="1">Glycan biosynthesis; glycogen metabolism.</text>
</comment>
<dbReference type="Gene3D" id="1.50.10.10">
    <property type="match status" value="1"/>
</dbReference>
<dbReference type="InterPro" id="IPR008928">
    <property type="entry name" value="6-hairpin_glycosidase_sf"/>
</dbReference>
<evidence type="ECO:0000256" key="4">
    <source>
        <dbReference type="ARBA" id="ARBA00022860"/>
    </source>
</evidence>
<keyword evidence="9" id="KW-1185">Reference proteome</keyword>
<keyword evidence="3" id="KW-0321">Glycogen metabolism</keyword>
<dbReference type="Pfam" id="PF19292">
    <property type="entry name" value="KPBB_C"/>
    <property type="match status" value="1"/>
</dbReference>
<proteinExistence type="inferred from homology"/>
<evidence type="ECO:0000259" key="6">
    <source>
        <dbReference type="Pfam" id="PF00723"/>
    </source>
</evidence>
<evidence type="ECO:0000256" key="1">
    <source>
        <dbReference type="ARBA" id="ARBA00005131"/>
    </source>
</evidence>
<name>A0ABY7GHX2_9GAMM</name>
<dbReference type="EMBL" id="CP113517">
    <property type="protein sequence ID" value="WAR44850.1"/>
    <property type="molecule type" value="Genomic_DNA"/>
</dbReference>
<dbReference type="GO" id="GO:0016787">
    <property type="term" value="F:hydrolase activity"/>
    <property type="evidence" value="ECO:0007669"/>
    <property type="project" value="UniProtKB-KW"/>
</dbReference>
<dbReference type="PANTHER" id="PTHR10749:SF7">
    <property type="entry name" value="PHOSPHORYLASE B KINASE REGULATORY SUBUNIT ALPHA-RELATED"/>
    <property type="match status" value="1"/>
</dbReference>
<evidence type="ECO:0000313" key="9">
    <source>
        <dbReference type="Proteomes" id="UP001162780"/>
    </source>
</evidence>
<dbReference type="PANTHER" id="PTHR10749">
    <property type="entry name" value="PHOSPHORYLASE B KINASE REGULATORY SUBUNIT"/>
    <property type="match status" value="1"/>
</dbReference>
<evidence type="ECO:0000256" key="2">
    <source>
        <dbReference type="ARBA" id="ARBA00007128"/>
    </source>
</evidence>
<dbReference type="RefSeq" id="WP_255189819.1">
    <property type="nucleotide sequence ID" value="NZ_CP113517.1"/>
</dbReference>
<dbReference type="Proteomes" id="UP001162780">
    <property type="component" value="Chromosome"/>
</dbReference>
<protein>
    <submittedName>
        <fullName evidence="8">Glycoside hydrolase family 15 protein</fullName>
    </submittedName>
</protein>
<organism evidence="8 9">
    <name type="scientific">Methylomonas rapida</name>
    <dbReference type="NCBI Taxonomy" id="2963939"/>
    <lineage>
        <taxon>Bacteria</taxon>
        <taxon>Pseudomonadati</taxon>
        <taxon>Pseudomonadota</taxon>
        <taxon>Gammaproteobacteria</taxon>
        <taxon>Methylococcales</taxon>
        <taxon>Methylococcaceae</taxon>
        <taxon>Methylomonas</taxon>
    </lineage>
</organism>
<feature type="domain" description="Phosphorylase b kinase regulatory subunit alpha/beta C-terminal" evidence="7">
    <location>
        <begin position="857"/>
        <end position="1090"/>
    </location>
</feature>
<evidence type="ECO:0000256" key="5">
    <source>
        <dbReference type="ARBA" id="ARBA00023277"/>
    </source>
</evidence>
<dbReference type="InterPro" id="IPR011613">
    <property type="entry name" value="GH15-like"/>
</dbReference>
<keyword evidence="4" id="KW-0112">Calmodulin-binding</keyword>